<keyword evidence="19" id="KW-1185">Reference proteome</keyword>
<comment type="subcellular location">
    <subcellularLocation>
        <location evidence="3">Peroxisome</location>
    </subcellularLocation>
</comment>
<feature type="domain" description="Acyl-CoA oxidase C-terminal" evidence="15">
    <location>
        <begin position="478"/>
        <end position="648"/>
    </location>
</feature>
<evidence type="ECO:0000256" key="12">
    <source>
        <dbReference type="PIRNR" id="PIRNR000168"/>
    </source>
</evidence>
<dbReference type="InParanoid" id="A0EFJ9"/>
<comment type="cofactor">
    <cofactor evidence="2">
        <name>FAD</name>
        <dbReference type="ChEBI" id="CHEBI:57692"/>
    </cofactor>
</comment>
<evidence type="ECO:0000256" key="1">
    <source>
        <dbReference type="ARBA" id="ARBA00001201"/>
    </source>
</evidence>
<dbReference type="GO" id="GO:0071949">
    <property type="term" value="F:FAD binding"/>
    <property type="evidence" value="ECO:0007669"/>
    <property type="project" value="InterPro"/>
</dbReference>
<evidence type="ECO:0000256" key="9">
    <source>
        <dbReference type="ARBA" id="ARBA00023098"/>
    </source>
</evidence>
<dbReference type="FunFam" id="2.40.110.10:FF:000003">
    <property type="entry name" value="Acyl-coenzyme A oxidase"/>
    <property type="match status" value="1"/>
</dbReference>
<evidence type="ECO:0000256" key="3">
    <source>
        <dbReference type="ARBA" id="ARBA00004275"/>
    </source>
</evidence>
<evidence type="ECO:0000256" key="10">
    <source>
        <dbReference type="ARBA" id="ARBA00023140"/>
    </source>
</evidence>
<reference evidence="18 19" key="1">
    <citation type="journal article" date="2006" name="Nature">
        <title>Global trends of whole-genome duplications revealed by the ciliate Paramecium tetraurelia.</title>
        <authorList>
            <consortium name="Genoscope"/>
            <person name="Aury J.-M."/>
            <person name="Jaillon O."/>
            <person name="Duret L."/>
            <person name="Noel B."/>
            <person name="Jubin C."/>
            <person name="Porcel B.M."/>
            <person name="Segurens B."/>
            <person name="Daubin V."/>
            <person name="Anthouard V."/>
            <person name="Aiach N."/>
            <person name="Arnaiz O."/>
            <person name="Billaut A."/>
            <person name="Beisson J."/>
            <person name="Blanc I."/>
            <person name="Bouhouche K."/>
            <person name="Camara F."/>
            <person name="Duharcourt S."/>
            <person name="Guigo R."/>
            <person name="Gogendeau D."/>
            <person name="Katinka M."/>
            <person name="Keller A.-M."/>
            <person name="Kissmehl R."/>
            <person name="Klotz C."/>
            <person name="Koll F."/>
            <person name="Le Moue A."/>
            <person name="Lepere C."/>
            <person name="Malinsky S."/>
            <person name="Nowacki M."/>
            <person name="Nowak J.K."/>
            <person name="Plattner H."/>
            <person name="Poulain J."/>
            <person name="Ruiz F."/>
            <person name="Serrano V."/>
            <person name="Zagulski M."/>
            <person name="Dessen P."/>
            <person name="Betermier M."/>
            <person name="Weissenbach J."/>
            <person name="Scarpelli C."/>
            <person name="Schachter V."/>
            <person name="Sperling L."/>
            <person name="Meyer E."/>
            <person name="Cohen J."/>
            <person name="Wincker P."/>
        </authorList>
    </citation>
    <scope>NUCLEOTIDE SEQUENCE [LARGE SCALE GENOMIC DNA]</scope>
    <source>
        <strain evidence="18 19">Stock d4-2</strain>
    </source>
</reference>
<dbReference type="InterPro" id="IPR055060">
    <property type="entry name" value="ACOX_C_alpha1"/>
</dbReference>
<comment type="similarity">
    <text evidence="4 12">Belongs to the acyl-CoA oxidase family.</text>
</comment>
<evidence type="ECO:0000256" key="7">
    <source>
        <dbReference type="ARBA" id="ARBA00022832"/>
    </source>
</evidence>
<dbReference type="GO" id="GO:0003997">
    <property type="term" value="F:acyl-CoA oxidase activity"/>
    <property type="evidence" value="ECO:0000318"/>
    <property type="project" value="GO_Central"/>
</dbReference>
<accession>A0EFJ9</accession>
<dbReference type="OMA" id="CAILTKY"/>
<gene>
    <name evidence="18" type="ORF">GSPATT00026413001</name>
</gene>
<comment type="subunit">
    <text evidence="11">Heteropentamer composed of five different subunits.</text>
</comment>
<dbReference type="GO" id="GO:0005504">
    <property type="term" value="F:fatty acid binding"/>
    <property type="evidence" value="ECO:0000318"/>
    <property type="project" value="GO_Central"/>
</dbReference>
<dbReference type="HOGENOM" id="CLU_014629_3_1_1"/>
<keyword evidence="7" id="KW-0276">Fatty acid metabolism</keyword>
<dbReference type="InterPro" id="IPR012258">
    <property type="entry name" value="Acyl-CoA_oxidase"/>
</dbReference>
<evidence type="ECO:0000256" key="5">
    <source>
        <dbReference type="ARBA" id="ARBA00022630"/>
    </source>
</evidence>
<feature type="domain" description="Acyl-coenzyme A oxidase N-terminal" evidence="16">
    <location>
        <begin position="31"/>
        <end position="142"/>
    </location>
</feature>
<dbReference type="InterPro" id="IPR046373">
    <property type="entry name" value="Acyl-CoA_Oxase/DH_mid-dom_sf"/>
</dbReference>
<keyword evidence="9" id="KW-0443">Lipid metabolism</keyword>
<dbReference type="SUPFAM" id="SSF47203">
    <property type="entry name" value="Acyl-CoA dehydrogenase C-terminal domain-like"/>
    <property type="match status" value="2"/>
</dbReference>
<dbReference type="Pfam" id="PF14749">
    <property type="entry name" value="Acyl-CoA_ox_N"/>
    <property type="match status" value="1"/>
</dbReference>
<dbReference type="InterPro" id="IPR009100">
    <property type="entry name" value="AcylCoA_DH/oxidase_NM_dom_sf"/>
</dbReference>
<name>A0EFJ9_PARTE</name>
<evidence type="ECO:0000256" key="11">
    <source>
        <dbReference type="ARBA" id="ARBA00063271"/>
    </source>
</evidence>
<evidence type="ECO:0000259" key="17">
    <source>
        <dbReference type="Pfam" id="PF22924"/>
    </source>
</evidence>
<dbReference type="KEGG" id="ptm:GSPATT00026413001"/>
<dbReference type="Gene3D" id="1.10.540.10">
    <property type="entry name" value="Acyl-CoA dehydrogenase/oxidase, N-terminal domain"/>
    <property type="match status" value="1"/>
</dbReference>
<feature type="binding site" evidence="14">
    <location>
        <position position="187"/>
    </location>
    <ligand>
        <name>FAD</name>
        <dbReference type="ChEBI" id="CHEBI:57692"/>
    </ligand>
</feature>
<dbReference type="FunFam" id="1.20.140.10:FF:000013">
    <property type="entry name" value="Acyl-coenzyme A oxidase"/>
    <property type="match status" value="1"/>
</dbReference>
<dbReference type="InterPro" id="IPR002655">
    <property type="entry name" value="Acyl-CoA_oxidase_C"/>
</dbReference>
<evidence type="ECO:0000256" key="6">
    <source>
        <dbReference type="ARBA" id="ARBA00022827"/>
    </source>
</evidence>
<dbReference type="Gene3D" id="2.40.110.10">
    <property type="entry name" value="Butyryl-CoA Dehydrogenase, subunit A, domain 2"/>
    <property type="match status" value="1"/>
</dbReference>
<dbReference type="PIRSF" id="PIRSF000168">
    <property type="entry name" value="Acyl-CoA_oxidase"/>
    <property type="match status" value="1"/>
</dbReference>
<dbReference type="FunFam" id="1.20.140.10:FF:000015">
    <property type="entry name" value="Acyl-coenzyme A oxidase"/>
    <property type="match status" value="1"/>
</dbReference>
<dbReference type="PANTHER" id="PTHR10909:SF250">
    <property type="entry name" value="PEROXISOMAL ACYL-COENZYME A OXIDASE 1"/>
    <property type="match status" value="1"/>
</dbReference>
<dbReference type="GO" id="GO:0005777">
    <property type="term" value="C:peroxisome"/>
    <property type="evidence" value="ECO:0000318"/>
    <property type="project" value="GO_Central"/>
</dbReference>
<dbReference type="Pfam" id="PF01756">
    <property type="entry name" value="ACOX"/>
    <property type="match status" value="1"/>
</dbReference>
<feature type="active site" description="Proton acceptor" evidence="13">
    <location>
        <position position="430"/>
    </location>
</feature>
<keyword evidence="6 12" id="KW-0274">FAD</keyword>
<comment type="catalytic activity">
    <reaction evidence="1">
        <text>a 2,3-saturated acyl-CoA + O2 = a (2E)-enoyl-CoA + H2O2</text>
        <dbReference type="Rhea" id="RHEA:38959"/>
        <dbReference type="ChEBI" id="CHEBI:15379"/>
        <dbReference type="ChEBI" id="CHEBI:16240"/>
        <dbReference type="ChEBI" id="CHEBI:58856"/>
        <dbReference type="ChEBI" id="CHEBI:65111"/>
        <dbReference type="EC" id="1.3.3.6"/>
    </reaction>
</comment>
<evidence type="ECO:0000256" key="13">
    <source>
        <dbReference type="PIRSR" id="PIRSR000168-1"/>
    </source>
</evidence>
<dbReference type="eggNOG" id="KOG0136">
    <property type="taxonomic scope" value="Eukaryota"/>
</dbReference>
<keyword evidence="5 12" id="KW-0285">Flavoprotein</keyword>
<dbReference type="GeneID" id="5047248"/>
<feature type="binding site" evidence="14">
    <location>
        <position position="148"/>
    </location>
    <ligand>
        <name>FAD</name>
        <dbReference type="ChEBI" id="CHEBI:57692"/>
    </ligand>
</feature>
<dbReference type="FunFam" id="1.10.540.10:FF:000018">
    <property type="entry name" value="Acyl-coenzyme A oxidase"/>
    <property type="match status" value="1"/>
</dbReference>
<dbReference type="OrthoDB" id="434460at2759"/>
<dbReference type="GO" id="GO:0050660">
    <property type="term" value="F:flavin adenine dinucleotide binding"/>
    <property type="evidence" value="ECO:0000318"/>
    <property type="project" value="GO_Central"/>
</dbReference>
<protein>
    <recommendedName>
        <fullName evidence="12">Acyl-coenzyme A oxidase</fullName>
    </recommendedName>
</protein>
<dbReference type="EMBL" id="CT868675">
    <property type="protein sequence ID" value="CAK94090.1"/>
    <property type="molecule type" value="Genomic_DNA"/>
</dbReference>
<dbReference type="STRING" id="5888.A0EFJ9"/>
<dbReference type="InterPro" id="IPR029320">
    <property type="entry name" value="Acyl-CoA_ox_N"/>
</dbReference>
<evidence type="ECO:0000313" key="19">
    <source>
        <dbReference type="Proteomes" id="UP000000600"/>
    </source>
</evidence>
<feature type="domain" description="Acyl-CoA oxidase C-alpha1" evidence="17">
    <location>
        <begin position="284"/>
        <end position="445"/>
    </location>
</feature>
<dbReference type="Gene3D" id="1.20.140.10">
    <property type="entry name" value="Butyryl-CoA Dehydrogenase, subunit A, domain 3"/>
    <property type="match status" value="2"/>
</dbReference>
<dbReference type="SUPFAM" id="SSF56645">
    <property type="entry name" value="Acyl-CoA dehydrogenase NM domain-like"/>
    <property type="match status" value="1"/>
</dbReference>
<evidence type="ECO:0000256" key="8">
    <source>
        <dbReference type="ARBA" id="ARBA00023002"/>
    </source>
</evidence>
<organism evidence="18 19">
    <name type="scientific">Paramecium tetraurelia</name>
    <dbReference type="NCBI Taxonomy" id="5888"/>
    <lineage>
        <taxon>Eukaryota</taxon>
        <taxon>Sar</taxon>
        <taxon>Alveolata</taxon>
        <taxon>Ciliophora</taxon>
        <taxon>Intramacronucleata</taxon>
        <taxon>Oligohymenophorea</taxon>
        <taxon>Peniculida</taxon>
        <taxon>Parameciidae</taxon>
        <taxon>Paramecium</taxon>
    </lineage>
</organism>
<dbReference type="Proteomes" id="UP000000600">
    <property type="component" value="Unassembled WGS sequence"/>
</dbReference>
<evidence type="ECO:0000259" key="15">
    <source>
        <dbReference type="Pfam" id="PF01756"/>
    </source>
</evidence>
<dbReference type="GO" id="GO:0033540">
    <property type="term" value="P:fatty acid beta-oxidation using acyl-CoA oxidase"/>
    <property type="evidence" value="ECO:0000318"/>
    <property type="project" value="GO_Central"/>
</dbReference>
<dbReference type="RefSeq" id="XP_001461463.1">
    <property type="nucleotide sequence ID" value="XM_001461426.1"/>
</dbReference>
<dbReference type="InterPro" id="IPR036250">
    <property type="entry name" value="AcylCo_DH-like_C"/>
</dbReference>
<keyword evidence="10" id="KW-0576">Peroxisome</keyword>
<evidence type="ECO:0000256" key="2">
    <source>
        <dbReference type="ARBA" id="ARBA00001974"/>
    </source>
</evidence>
<evidence type="ECO:0000256" key="4">
    <source>
        <dbReference type="ARBA" id="ARBA00006288"/>
    </source>
</evidence>
<evidence type="ECO:0000259" key="16">
    <source>
        <dbReference type="Pfam" id="PF14749"/>
    </source>
</evidence>
<keyword evidence="8" id="KW-0560">Oxidoreductase</keyword>
<dbReference type="AlphaFoldDB" id="A0EFJ9"/>
<dbReference type="Pfam" id="PF22924">
    <property type="entry name" value="ACOX_C_alpha1"/>
    <property type="match status" value="1"/>
</dbReference>
<proteinExistence type="inferred from homology"/>
<sequence length="658" mass="74951">MISASSQQKKQLQKYTMLEGERKQGQFPLLEMSHLLYGGKDQFDKFLERQNFFDTNPMFKVNHDFYNKSRQDQILLNAERTVEAMKKLSLGDPNYYTPNVLCPQGIFISTVHFAMVIPAFQVLASDDQITKWMTSLKNFSAIGCYAQTELGHGSDVQNLQTVAVFDKQTTEFVIHTPNIEATKFWPGELGLYCEFALVFAQLQVDGKGYGVHPFWIRIRDKETHKPLSGIEIGDIGPKMGYAVKDNGFMSFDHFRAPLDSLLNRYIKVSRDGKVERQGNPKVGYGSMMYMRNILCDQYTKFGGRALTIAVRYSLYRKQFKDDNKQEIRILDYQLQQQKLFPLLAEFYACVFGSIKIKELVNDNFNRISQSNDFSLLGLTHAVLSGAKANYTYFVSNCAEWCRLSCGGHGFAHYSGLPIIFFEMSPNITLEGENTILNLQLARYLLKQLQHIVSKPSAVPEFFKFLSLETVKVDDVTTIDNLIKLLGLNCAILTKYAAQKLMTHSDMKESWDTKSGIALAKAASTFIPYFNMLCFLDTINNKAKETKEILTILARIYGITMLLNNMQGLLLKNQLNSQQIKTLQDTRESLYPIIRTNALCLVEAQGLSDNSLQSLIAPKEGDVYMNMYNFASKENSLNKQQVHNGINYIQKMREVNAKL</sequence>
<evidence type="ECO:0000313" key="18">
    <source>
        <dbReference type="EMBL" id="CAK94090.1"/>
    </source>
</evidence>
<dbReference type="InterPro" id="IPR037069">
    <property type="entry name" value="AcylCoA_DH/ox_N_sf"/>
</dbReference>
<dbReference type="PANTHER" id="PTHR10909">
    <property type="entry name" value="ELECTRON TRANSPORT OXIDOREDUCTASE"/>
    <property type="match status" value="1"/>
</dbReference>
<evidence type="ECO:0000256" key="14">
    <source>
        <dbReference type="PIRSR" id="PIRSR000168-2"/>
    </source>
</evidence>